<feature type="transmembrane region" description="Helical" evidence="1">
    <location>
        <begin position="49"/>
        <end position="67"/>
    </location>
</feature>
<keyword evidence="1" id="KW-0472">Membrane</keyword>
<reference evidence="5" key="4">
    <citation type="submission" date="2017-02" db="EMBL/GenBank/DDBJ databases">
        <authorList>
            <person name="Varghese N."/>
            <person name="Submissions S."/>
        </authorList>
    </citation>
    <scope>NUCLEOTIDE SEQUENCE [LARGE SCALE GENOMIC DNA]</scope>
    <source>
        <strain evidence="5">VKM Ac-2052</strain>
    </source>
</reference>
<reference evidence="3" key="3">
    <citation type="submission" date="2017-02" db="EMBL/GenBank/DDBJ databases">
        <authorList>
            <person name="Peterson S.W."/>
        </authorList>
    </citation>
    <scope>NUCLEOTIDE SEQUENCE [LARGE SCALE GENOMIC DNA]</scope>
    <source>
        <strain evidence="3">VKM Ac-2052</strain>
    </source>
</reference>
<dbReference type="AlphaFoldDB" id="A0A1T4Y5L5"/>
<dbReference type="EMBL" id="FUYG01000005">
    <property type="protein sequence ID" value="SKA96575.1"/>
    <property type="molecule type" value="Genomic_DNA"/>
</dbReference>
<dbReference type="Proteomes" id="UP000032503">
    <property type="component" value="Unassembled WGS sequence"/>
</dbReference>
<evidence type="ECO:0000313" key="4">
    <source>
        <dbReference type="Proteomes" id="UP000032503"/>
    </source>
</evidence>
<evidence type="ECO:0000313" key="5">
    <source>
        <dbReference type="Proteomes" id="UP000189735"/>
    </source>
</evidence>
<protein>
    <submittedName>
        <fullName evidence="2 3">Membrane protein</fullName>
    </submittedName>
</protein>
<dbReference type="Pfam" id="PF07077">
    <property type="entry name" value="DUF1345"/>
    <property type="match status" value="1"/>
</dbReference>
<keyword evidence="1" id="KW-0812">Transmembrane</keyword>
<proteinExistence type="predicted"/>
<feature type="transmembrane region" description="Helical" evidence="1">
    <location>
        <begin position="118"/>
        <end position="138"/>
    </location>
</feature>
<dbReference type="EMBL" id="JYFC01000003">
    <property type="protein sequence ID" value="KJC64543.1"/>
    <property type="molecule type" value="Genomic_DNA"/>
</dbReference>
<name>A0A1T4Y5L5_9MICO</name>
<dbReference type="InterPro" id="IPR009781">
    <property type="entry name" value="DUF1345"/>
</dbReference>
<sequence>MTGETSTRDFTDFWHRAGVRAAVVLVIFVVVFAVTGFVGSWVFAPAVGWIAAAGTFTAWVWLSVLRLDAADTAAHATREDPSQPMAQTLLILASIASFGAIALLLIEAGRLNANATLGLIATALATLAASWWLVHTVYTLRYAGFYYRAGGTGIEFNQTEPPRYLDFAYLAFTLGMTFQVSDTNITSSVLRAEALRHALLSFLLGVVVVASTINLVSSLLH</sequence>
<gene>
    <name evidence="3" type="ORF">SAMN06295879_2273</name>
    <name evidence="2" type="ORF">TZ00_09200</name>
</gene>
<reference evidence="2" key="2">
    <citation type="submission" date="2015-02" db="EMBL/GenBank/DDBJ databases">
        <authorList>
            <person name="Vasilyev I.Y."/>
            <person name="Siniagina M.N."/>
            <person name="Malanin S.Y."/>
            <person name="Boulygina E.A."/>
            <person name="Grygoryeva T.V."/>
            <person name="Yarullina D.R."/>
            <person name="Ilinskaya O.N."/>
        </authorList>
    </citation>
    <scope>NUCLEOTIDE SEQUENCE</scope>
    <source>
        <strain evidence="2">VKM Ac-1804</strain>
    </source>
</reference>
<feature type="transmembrane region" description="Helical" evidence="1">
    <location>
        <begin position="21"/>
        <end position="43"/>
    </location>
</feature>
<evidence type="ECO:0000256" key="1">
    <source>
        <dbReference type="SAM" id="Phobius"/>
    </source>
</evidence>
<dbReference type="Proteomes" id="UP000189735">
    <property type="component" value="Unassembled WGS sequence"/>
</dbReference>
<keyword evidence="4" id="KW-1185">Reference proteome</keyword>
<feature type="transmembrane region" description="Helical" evidence="1">
    <location>
        <begin position="198"/>
        <end position="220"/>
    </location>
</feature>
<accession>A0A1T4Y5L5</accession>
<dbReference type="RefSeq" id="WP_044441031.1">
    <property type="nucleotide sequence ID" value="NZ_FUYG01000005.1"/>
</dbReference>
<organism evidence="3 5">
    <name type="scientific">Agreia bicolorata</name>
    <dbReference type="NCBI Taxonomy" id="110935"/>
    <lineage>
        <taxon>Bacteria</taxon>
        <taxon>Bacillati</taxon>
        <taxon>Actinomycetota</taxon>
        <taxon>Actinomycetes</taxon>
        <taxon>Micrococcales</taxon>
        <taxon>Microbacteriaceae</taxon>
        <taxon>Agreia</taxon>
    </lineage>
</organism>
<evidence type="ECO:0000313" key="3">
    <source>
        <dbReference type="EMBL" id="SKA96575.1"/>
    </source>
</evidence>
<keyword evidence="1" id="KW-1133">Transmembrane helix</keyword>
<reference evidence="2 4" key="1">
    <citation type="journal article" date="2001" name="Int. J. Syst. Evol. Microbiol.">
        <title>Agreia bicolorata gen. nov., sp. nov., to accommodate actinobacteria isolated from narrow reed grass infected by the nematode Heteroanguina graminophila.</title>
        <authorList>
            <person name="Evtushenko L.I."/>
            <person name="Dorofeeva L.V."/>
            <person name="Dobrovolskaya T.G."/>
            <person name="Streshinskaya G.M."/>
            <person name="Subbotin S.A."/>
            <person name="Tiedje J.M."/>
        </authorList>
    </citation>
    <scope>NUCLEOTIDE SEQUENCE [LARGE SCALE GENOMIC DNA]</scope>
    <source>
        <strain evidence="2 4">VKM Ac-1804</strain>
    </source>
</reference>
<evidence type="ECO:0000313" key="2">
    <source>
        <dbReference type="EMBL" id="KJC64543.1"/>
    </source>
</evidence>
<feature type="transmembrane region" description="Helical" evidence="1">
    <location>
        <begin position="88"/>
        <end position="106"/>
    </location>
</feature>